<evidence type="ECO:0000313" key="8">
    <source>
        <dbReference type="Proteomes" id="UP000265643"/>
    </source>
</evidence>
<name>A0A391P984_9FIRM</name>
<dbReference type="GO" id="GO:0022857">
    <property type="term" value="F:transmembrane transporter activity"/>
    <property type="evidence" value="ECO:0007669"/>
    <property type="project" value="InterPro"/>
</dbReference>
<evidence type="ECO:0000313" key="7">
    <source>
        <dbReference type="EMBL" id="GCA66259.1"/>
    </source>
</evidence>
<gene>
    <name evidence="7" type="ORF">KGMB01110_06950</name>
</gene>
<reference evidence="8" key="1">
    <citation type="submission" date="2018-09" db="EMBL/GenBank/DDBJ databases">
        <title>Draft Genome Sequence of Mediterraneibacter sp. KCTC 15684.</title>
        <authorList>
            <person name="Kim J.S."/>
            <person name="Han K.I."/>
            <person name="Suh M.K."/>
            <person name="Lee K.C."/>
            <person name="Eom M.K."/>
            <person name="Lee J.H."/>
            <person name="Park S.H."/>
            <person name="Kang S.W."/>
            <person name="Park J.E."/>
            <person name="Oh B.S."/>
            <person name="Yu S.Y."/>
            <person name="Choi S.H."/>
            <person name="Lee D.H."/>
            <person name="Yoon H."/>
            <person name="Kim B."/>
            <person name="Yang S.J."/>
            <person name="Lee J.S."/>
        </authorList>
    </citation>
    <scope>NUCLEOTIDE SEQUENCE [LARGE SCALE GENOMIC DNA]</scope>
    <source>
        <strain evidence="8">KCTC 15684</strain>
    </source>
</reference>
<evidence type="ECO:0000256" key="6">
    <source>
        <dbReference type="SAM" id="Phobius"/>
    </source>
</evidence>
<dbReference type="PANTHER" id="PTHR32196">
    <property type="entry name" value="ABC TRANSPORTER PERMEASE PROTEIN YPHD-RELATED-RELATED"/>
    <property type="match status" value="1"/>
</dbReference>
<keyword evidence="3 6" id="KW-0812">Transmembrane</keyword>
<dbReference type="Pfam" id="PF02653">
    <property type="entry name" value="BPD_transp_2"/>
    <property type="match status" value="1"/>
</dbReference>
<dbReference type="InterPro" id="IPR001851">
    <property type="entry name" value="ABC_transp_permease"/>
</dbReference>
<feature type="transmembrane region" description="Helical" evidence="6">
    <location>
        <begin position="95"/>
        <end position="116"/>
    </location>
</feature>
<feature type="transmembrane region" description="Helical" evidence="6">
    <location>
        <begin position="51"/>
        <end position="75"/>
    </location>
</feature>
<feature type="transmembrane region" description="Helical" evidence="6">
    <location>
        <begin position="255"/>
        <end position="271"/>
    </location>
</feature>
<keyword evidence="5 6" id="KW-0472">Membrane</keyword>
<proteinExistence type="predicted"/>
<comment type="caution">
    <text evidence="7">The sequence shown here is derived from an EMBL/GenBank/DDBJ whole genome shotgun (WGS) entry which is preliminary data.</text>
</comment>
<organism evidence="7 8">
    <name type="scientific">Mediterraneibacter butyricigenes</name>
    <dbReference type="NCBI Taxonomy" id="2316025"/>
    <lineage>
        <taxon>Bacteria</taxon>
        <taxon>Bacillati</taxon>
        <taxon>Bacillota</taxon>
        <taxon>Clostridia</taxon>
        <taxon>Lachnospirales</taxon>
        <taxon>Lachnospiraceae</taxon>
        <taxon>Mediterraneibacter</taxon>
    </lineage>
</organism>
<keyword evidence="2" id="KW-1003">Cell membrane</keyword>
<dbReference type="Proteomes" id="UP000265643">
    <property type="component" value="Unassembled WGS sequence"/>
</dbReference>
<feature type="transmembrane region" description="Helical" evidence="6">
    <location>
        <begin position="224"/>
        <end position="243"/>
    </location>
</feature>
<feature type="transmembrane region" description="Helical" evidence="6">
    <location>
        <begin position="123"/>
        <end position="142"/>
    </location>
</feature>
<protein>
    <submittedName>
        <fullName evidence="7">Sugar ABC transporter permease</fullName>
    </submittedName>
</protein>
<evidence type="ECO:0000256" key="5">
    <source>
        <dbReference type="ARBA" id="ARBA00023136"/>
    </source>
</evidence>
<accession>A0A391P984</accession>
<dbReference type="RefSeq" id="WP_117889097.1">
    <property type="nucleotide sequence ID" value="NZ_BHGK01000001.1"/>
</dbReference>
<comment type="subcellular location">
    <subcellularLocation>
        <location evidence="1">Cell membrane</location>
        <topology evidence="1">Multi-pass membrane protein</topology>
    </subcellularLocation>
</comment>
<evidence type="ECO:0000256" key="2">
    <source>
        <dbReference type="ARBA" id="ARBA00022475"/>
    </source>
</evidence>
<evidence type="ECO:0000256" key="1">
    <source>
        <dbReference type="ARBA" id="ARBA00004651"/>
    </source>
</evidence>
<dbReference type="EMBL" id="BHGK01000001">
    <property type="protein sequence ID" value="GCA66259.1"/>
    <property type="molecule type" value="Genomic_DNA"/>
</dbReference>
<feature type="transmembrane region" description="Helical" evidence="6">
    <location>
        <begin position="175"/>
        <end position="193"/>
    </location>
</feature>
<evidence type="ECO:0000256" key="3">
    <source>
        <dbReference type="ARBA" id="ARBA00022692"/>
    </source>
</evidence>
<sequence>MVGKKVKKVLHNPETATIILLVIMVVLVASLQSNFFYSATVKNNIVSWTPLILLAMGQAFVIIAGGLDLSCGPAMSLMLCVLTATMKADNPASGWKALLFGLITALIVGVVNGVVVGYLRVPALIATFATSYIWLGLALFIMPTPGGECVNWMRVFYNFGSVENAPEFLKSVGKILPTSFFLIVLGVIIWIVISRTKFGRYMYAVGSDRDIAYQSGINSSKIQMCTYIINALFIYACALFYAAQNQSGSARIGDALTLQAIAAVVVGGIALSGGSGKVYMAIVGALIMSLVNKLIYQLGIQSEYQVLVSGVIIIVAISTSVIYSMANEKFVVKGSE</sequence>
<feature type="transmembrane region" description="Helical" evidence="6">
    <location>
        <begin position="304"/>
        <end position="326"/>
    </location>
</feature>
<keyword evidence="4 6" id="KW-1133">Transmembrane helix</keyword>
<keyword evidence="8" id="KW-1185">Reference proteome</keyword>
<dbReference type="CDD" id="cd06579">
    <property type="entry name" value="TM_PBP1_transp_AraH_like"/>
    <property type="match status" value="1"/>
</dbReference>
<dbReference type="AlphaFoldDB" id="A0A391P984"/>
<feature type="transmembrane region" description="Helical" evidence="6">
    <location>
        <begin position="16"/>
        <end position="39"/>
    </location>
</feature>
<evidence type="ECO:0000256" key="4">
    <source>
        <dbReference type="ARBA" id="ARBA00022989"/>
    </source>
</evidence>
<dbReference type="GO" id="GO:0005886">
    <property type="term" value="C:plasma membrane"/>
    <property type="evidence" value="ECO:0007669"/>
    <property type="project" value="UniProtKB-SubCell"/>
</dbReference>